<evidence type="ECO:0000256" key="1">
    <source>
        <dbReference type="SAM" id="SignalP"/>
    </source>
</evidence>
<dbReference type="Pfam" id="PF07396">
    <property type="entry name" value="Porin_O_P"/>
    <property type="match status" value="1"/>
</dbReference>
<dbReference type="Proteomes" id="UP001374803">
    <property type="component" value="Chromosome"/>
</dbReference>
<dbReference type="EMBL" id="CP089983">
    <property type="protein sequence ID" value="WXB06460.1"/>
    <property type="molecule type" value="Genomic_DNA"/>
</dbReference>
<name>A0ABZ2L7X4_9BACT</name>
<reference evidence="2" key="1">
    <citation type="submission" date="2021-12" db="EMBL/GenBank/DDBJ databases">
        <title>Discovery of the Pendulisporaceae a myxobacterial family with distinct sporulation behavior and unique specialized metabolism.</title>
        <authorList>
            <person name="Garcia R."/>
            <person name="Popoff A."/>
            <person name="Bader C.D."/>
            <person name="Loehr J."/>
            <person name="Walesch S."/>
            <person name="Walt C."/>
            <person name="Boldt J."/>
            <person name="Bunk B."/>
            <person name="Haeckl F.J.F.P.J."/>
            <person name="Gunesch A.P."/>
            <person name="Birkelbach J."/>
            <person name="Nuebel U."/>
            <person name="Pietschmann T."/>
            <person name="Bach T."/>
            <person name="Mueller R."/>
        </authorList>
    </citation>
    <scope>NUCLEOTIDE SEQUENCE</scope>
    <source>
        <strain evidence="2">MSr11367</strain>
    </source>
</reference>
<proteinExistence type="predicted"/>
<keyword evidence="3" id="KW-1185">Reference proteome</keyword>
<protein>
    <submittedName>
        <fullName evidence="2">OprO/OprP family phosphate-selective porin</fullName>
    </submittedName>
</protein>
<dbReference type="InterPro" id="IPR023614">
    <property type="entry name" value="Porin_dom_sf"/>
</dbReference>
<feature type="chain" id="PRO_5047511243" evidence="1">
    <location>
        <begin position="21"/>
        <end position="487"/>
    </location>
</feature>
<evidence type="ECO:0000313" key="3">
    <source>
        <dbReference type="Proteomes" id="UP001374803"/>
    </source>
</evidence>
<keyword evidence="1" id="KW-0732">Signal</keyword>
<evidence type="ECO:0000313" key="2">
    <source>
        <dbReference type="EMBL" id="WXB06460.1"/>
    </source>
</evidence>
<dbReference type="Gene3D" id="2.40.160.10">
    <property type="entry name" value="Porin"/>
    <property type="match status" value="1"/>
</dbReference>
<feature type="signal peptide" evidence="1">
    <location>
        <begin position="1"/>
        <end position="20"/>
    </location>
</feature>
<dbReference type="InterPro" id="IPR010870">
    <property type="entry name" value="Porin_O/P"/>
</dbReference>
<organism evidence="2 3">
    <name type="scientific">Pendulispora rubella</name>
    <dbReference type="NCBI Taxonomy" id="2741070"/>
    <lineage>
        <taxon>Bacteria</taxon>
        <taxon>Pseudomonadati</taxon>
        <taxon>Myxococcota</taxon>
        <taxon>Myxococcia</taxon>
        <taxon>Myxococcales</taxon>
        <taxon>Sorangiineae</taxon>
        <taxon>Pendulisporaceae</taxon>
        <taxon>Pendulispora</taxon>
    </lineage>
</organism>
<dbReference type="RefSeq" id="WP_394836107.1">
    <property type="nucleotide sequence ID" value="NZ_CP089929.1"/>
</dbReference>
<accession>A0ABZ2L7X4</accession>
<sequence>MKIGYPVIAAVVLFSRVAAAESVSGAPASLAGYRNGSFTLRDEKENFVISPSGFFQMDHLSYWGPGIGDTALKPTFAFRRVRLSLAGQFLKRWDFRIEFEMGRTALDNTSGRADEPVAAPPGVQPTPATAQYAPAQTVKTHAQLAVMFLNYKIAPALNIRIGQLPPGFTMEQMTLPQYYPFMEKALATRVMGQQVYYAVDPEINVWGVLGNDLLTYYVAYGNGAGVNRLNTDGRGDISARVYARPFSGRTDLGPMRELQFGGSVIYGSRDPLWTYYDYNPMTTGANYLFWRPTYTNSIVGRTVHVIPAHDQWGLAAELRVPVDRFDFQGEFVYLDNGTREVVEGYQNQDPTAAPGTLGFGRMRGMGYYIFGGVWLFGPRTPSKDHANTDGALQLMLRWEQMNLKYEGYSRTSSTTSTGAPAFTGKGPYDGNIRVNALTYGAHYWATKHIRVSGQWTTYVFPEVAIPTSPLAPRHTLHELMFRGQVYF</sequence>
<gene>
    <name evidence="2" type="ORF">LVJ94_04280</name>
</gene>